<dbReference type="RefSeq" id="WP_121807765.1">
    <property type="nucleotide sequence ID" value="NZ_RDBE01000010.1"/>
</dbReference>
<dbReference type="PROSITE" id="PS51352">
    <property type="entry name" value="THIOREDOXIN_2"/>
    <property type="match status" value="1"/>
</dbReference>
<name>A0A3L8NZQ6_9ACTN</name>
<dbReference type="InterPro" id="IPR017937">
    <property type="entry name" value="Thioredoxin_CS"/>
</dbReference>
<dbReference type="InterPro" id="IPR000866">
    <property type="entry name" value="AhpC/TSA"/>
</dbReference>
<dbReference type="Gene3D" id="3.40.30.10">
    <property type="entry name" value="Glutaredoxin"/>
    <property type="match status" value="1"/>
</dbReference>
<feature type="domain" description="Thioredoxin" evidence="1">
    <location>
        <begin position="23"/>
        <end position="159"/>
    </location>
</feature>
<dbReference type="GO" id="GO:0016491">
    <property type="term" value="F:oxidoreductase activity"/>
    <property type="evidence" value="ECO:0007669"/>
    <property type="project" value="InterPro"/>
</dbReference>
<evidence type="ECO:0000313" key="3">
    <source>
        <dbReference type="Proteomes" id="UP000281708"/>
    </source>
</evidence>
<dbReference type="EMBL" id="RDBE01000010">
    <property type="protein sequence ID" value="RLV48261.1"/>
    <property type="molecule type" value="Genomic_DNA"/>
</dbReference>
<organism evidence="2 3">
    <name type="scientific">Nocardioides mangrovicus</name>
    <dbReference type="NCBI Taxonomy" id="2478913"/>
    <lineage>
        <taxon>Bacteria</taxon>
        <taxon>Bacillati</taxon>
        <taxon>Actinomycetota</taxon>
        <taxon>Actinomycetes</taxon>
        <taxon>Propionibacteriales</taxon>
        <taxon>Nocardioidaceae</taxon>
        <taxon>Nocardioides</taxon>
    </lineage>
</organism>
<protein>
    <submittedName>
        <fullName evidence="2">TlpA family protein disulfide reductase</fullName>
    </submittedName>
</protein>
<dbReference type="InterPro" id="IPR036249">
    <property type="entry name" value="Thioredoxin-like_sf"/>
</dbReference>
<dbReference type="Proteomes" id="UP000281708">
    <property type="component" value="Unassembled WGS sequence"/>
</dbReference>
<dbReference type="SUPFAM" id="SSF52833">
    <property type="entry name" value="Thioredoxin-like"/>
    <property type="match status" value="1"/>
</dbReference>
<evidence type="ECO:0000259" key="1">
    <source>
        <dbReference type="PROSITE" id="PS51352"/>
    </source>
</evidence>
<dbReference type="InterPro" id="IPR013766">
    <property type="entry name" value="Thioredoxin_domain"/>
</dbReference>
<dbReference type="PANTHER" id="PTHR42852">
    <property type="entry name" value="THIOL:DISULFIDE INTERCHANGE PROTEIN DSBE"/>
    <property type="match status" value="1"/>
</dbReference>
<proteinExistence type="predicted"/>
<gene>
    <name evidence="2" type="ORF">D9V37_19620</name>
</gene>
<dbReference type="AlphaFoldDB" id="A0A3L8NZQ6"/>
<dbReference type="OrthoDB" id="9796554at2"/>
<dbReference type="PROSITE" id="PS51257">
    <property type="entry name" value="PROKAR_LIPOPROTEIN"/>
    <property type="match status" value="1"/>
</dbReference>
<dbReference type="CDD" id="cd02966">
    <property type="entry name" value="TlpA_like_family"/>
    <property type="match status" value="1"/>
</dbReference>
<keyword evidence="3" id="KW-1185">Reference proteome</keyword>
<sequence length="160" mass="17125">MRKALVVLVALVLLAGCGTGLEKKPATTLPAVTLAPLGGQGSSIDLRTLKGPVLLNFWANWCGPCKEELPIYQRFHADHGAVRLVGVNTLDTQPQLAEKMLAAAGATYPQVTDPDGKVLGAKYLPVLVMLDARGHVVYKKAIRIRSVAQLQSLVRKHLGV</sequence>
<dbReference type="PROSITE" id="PS00194">
    <property type="entry name" value="THIOREDOXIN_1"/>
    <property type="match status" value="1"/>
</dbReference>
<comment type="caution">
    <text evidence="2">The sequence shown here is derived from an EMBL/GenBank/DDBJ whole genome shotgun (WGS) entry which is preliminary data.</text>
</comment>
<dbReference type="Pfam" id="PF00578">
    <property type="entry name" value="AhpC-TSA"/>
    <property type="match status" value="1"/>
</dbReference>
<accession>A0A3L8NZQ6</accession>
<dbReference type="PANTHER" id="PTHR42852:SF13">
    <property type="entry name" value="PROTEIN DIPZ"/>
    <property type="match status" value="1"/>
</dbReference>
<dbReference type="InterPro" id="IPR050553">
    <property type="entry name" value="Thioredoxin_ResA/DsbE_sf"/>
</dbReference>
<evidence type="ECO:0000313" key="2">
    <source>
        <dbReference type="EMBL" id="RLV48261.1"/>
    </source>
</evidence>
<dbReference type="GO" id="GO:0016209">
    <property type="term" value="F:antioxidant activity"/>
    <property type="evidence" value="ECO:0007669"/>
    <property type="project" value="InterPro"/>
</dbReference>
<reference evidence="2 3" key="1">
    <citation type="submission" date="2018-10" db="EMBL/GenBank/DDBJ databases">
        <title>Marmoricola sp. 4Q3S-7 whole genome shotgun sequence.</title>
        <authorList>
            <person name="Li F."/>
        </authorList>
    </citation>
    <scope>NUCLEOTIDE SEQUENCE [LARGE SCALE GENOMIC DNA]</scope>
    <source>
        <strain evidence="2 3">4Q3S-7</strain>
    </source>
</reference>